<dbReference type="GO" id="GO:0016787">
    <property type="term" value="F:hydrolase activity"/>
    <property type="evidence" value="ECO:0007669"/>
    <property type="project" value="UniProtKB-KW"/>
</dbReference>
<dbReference type="GO" id="GO:0004386">
    <property type="term" value="F:helicase activity"/>
    <property type="evidence" value="ECO:0007669"/>
    <property type="project" value="UniProtKB-KW"/>
</dbReference>
<dbReference type="eggNOG" id="COG1203">
    <property type="taxonomic scope" value="Bacteria"/>
</dbReference>
<evidence type="ECO:0000256" key="1">
    <source>
        <dbReference type="ARBA" id="ARBA00006847"/>
    </source>
</evidence>
<gene>
    <name evidence="12" type="ordered locus">Desti_0794</name>
</gene>
<dbReference type="Pfam" id="PF01966">
    <property type="entry name" value="HD"/>
    <property type="match status" value="1"/>
</dbReference>
<evidence type="ECO:0000256" key="7">
    <source>
        <dbReference type="ARBA" id="ARBA00022806"/>
    </source>
</evidence>
<keyword evidence="13" id="KW-1185">Reference proteome</keyword>
<dbReference type="Gene3D" id="1.10.3210.30">
    <property type="match status" value="1"/>
</dbReference>
<keyword evidence="6" id="KW-0378">Hydrolase</keyword>
<dbReference type="Pfam" id="PF22590">
    <property type="entry name" value="Cas3-like_C_2"/>
    <property type="match status" value="1"/>
</dbReference>
<evidence type="ECO:0000313" key="12">
    <source>
        <dbReference type="EMBL" id="AFM23518.1"/>
    </source>
</evidence>
<feature type="domain" description="HD Cas3-type" evidence="11">
    <location>
        <begin position="12"/>
        <end position="186"/>
    </location>
</feature>
<feature type="domain" description="Helicase ATP-binding" evidence="10">
    <location>
        <begin position="248"/>
        <end position="433"/>
    </location>
</feature>
<dbReference type="GO" id="GO:0051607">
    <property type="term" value="P:defense response to virus"/>
    <property type="evidence" value="ECO:0007669"/>
    <property type="project" value="UniProtKB-KW"/>
</dbReference>
<protein>
    <submittedName>
        <fullName evidence="12">CRISPR-associated helicase Cas3/CRISPR-associated endonuclease Cas3-HD</fullName>
    </submittedName>
</protein>
<dbReference type="NCBIfam" id="TIGR01587">
    <property type="entry name" value="cas3_core"/>
    <property type="match status" value="1"/>
</dbReference>
<evidence type="ECO:0000256" key="2">
    <source>
        <dbReference type="ARBA" id="ARBA00009046"/>
    </source>
</evidence>
<evidence type="ECO:0000256" key="8">
    <source>
        <dbReference type="ARBA" id="ARBA00022840"/>
    </source>
</evidence>
<proteinExistence type="inferred from homology"/>
<keyword evidence="7" id="KW-0347">Helicase</keyword>
<dbReference type="GO" id="GO:0003676">
    <property type="term" value="F:nucleic acid binding"/>
    <property type="evidence" value="ECO:0007669"/>
    <property type="project" value="InterPro"/>
</dbReference>
<dbReference type="NCBIfam" id="TIGR01596">
    <property type="entry name" value="cas3_HD"/>
    <property type="match status" value="1"/>
</dbReference>
<dbReference type="HOGENOM" id="CLU_010123_0_0_7"/>
<accession>I4C1S7</accession>
<dbReference type="InterPro" id="IPR006483">
    <property type="entry name" value="CRISPR-assoc_Cas3_HD"/>
</dbReference>
<dbReference type="GO" id="GO:0004519">
    <property type="term" value="F:endonuclease activity"/>
    <property type="evidence" value="ECO:0007669"/>
    <property type="project" value="UniProtKB-KW"/>
</dbReference>
<dbReference type="GO" id="GO:0005524">
    <property type="term" value="F:ATP binding"/>
    <property type="evidence" value="ECO:0007669"/>
    <property type="project" value="UniProtKB-KW"/>
</dbReference>
<dbReference type="SMART" id="SM00487">
    <property type="entry name" value="DEXDc"/>
    <property type="match status" value="1"/>
</dbReference>
<dbReference type="CDD" id="cd17930">
    <property type="entry name" value="DEXHc_cas3"/>
    <property type="match status" value="1"/>
</dbReference>
<evidence type="ECO:0000256" key="5">
    <source>
        <dbReference type="ARBA" id="ARBA00022741"/>
    </source>
</evidence>
<keyword evidence="8" id="KW-0067">ATP-binding</keyword>
<dbReference type="SUPFAM" id="SSF109604">
    <property type="entry name" value="HD-domain/PDEase-like"/>
    <property type="match status" value="1"/>
</dbReference>
<dbReference type="RefSeq" id="WP_014808674.1">
    <property type="nucleotide sequence ID" value="NC_018025.1"/>
</dbReference>
<dbReference type="InterPro" id="IPR006474">
    <property type="entry name" value="Helicase_Cas3_CRISPR-ass_core"/>
</dbReference>
<evidence type="ECO:0000256" key="4">
    <source>
        <dbReference type="ARBA" id="ARBA00022723"/>
    </source>
</evidence>
<dbReference type="InterPro" id="IPR027417">
    <property type="entry name" value="P-loop_NTPase"/>
</dbReference>
<dbReference type="PROSITE" id="PS51192">
    <property type="entry name" value="HELICASE_ATP_BIND_1"/>
    <property type="match status" value="1"/>
</dbReference>
<dbReference type="STRING" id="706587.Desti_0794"/>
<dbReference type="KEGG" id="dti:Desti_0794"/>
<comment type="similarity">
    <text evidence="1">In the N-terminal section; belongs to the CRISPR-associated nuclease Cas3-HD family.</text>
</comment>
<dbReference type="GO" id="GO:0046872">
    <property type="term" value="F:metal ion binding"/>
    <property type="evidence" value="ECO:0007669"/>
    <property type="project" value="UniProtKB-KW"/>
</dbReference>
<keyword evidence="3" id="KW-0540">Nuclease</keyword>
<dbReference type="EMBL" id="CP003360">
    <property type="protein sequence ID" value="AFM23518.1"/>
    <property type="molecule type" value="Genomic_DNA"/>
</dbReference>
<dbReference type="Pfam" id="PF00270">
    <property type="entry name" value="DEAD"/>
    <property type="match status" value="1"/>
</dbReference>
<evidence type="ECO:0000313" key="13">
    <source>
        <dbReference type="Proteomes" id="UP000006055"/>
    </source>
</evidence>
<organism evidence="12 13">
    <name type="scientific">Desulfomonile tiedjei (strain ATCC 49306 / DSM 6799 / DCB-1)</name>
    <dbReference type="NCBI Taxonomy" id="706587"/>
    <lineage>
        <taxon>Bacteria</taxon>
        <taxon>Pseudomonadati</taxon>
        <taxon>Thermodesulfobacteriota</taxon>
        <taxon>Desulfomonilia</taxon>
        <taxon>Desulfomonilales</taxon>
        <taxon>Desulfomonilaceae</taxon>
        <taxon>Desulfomonile</taxon>
    </lineage>
</organism>
<reference evidence="13" key="1">
    <citation type="submission" date="2012-06" db="EMBL/GenBank/DDBJ databases">
        <title>Complete sequence of chromosome of Desulfomonile tiedjei DSM 6799.</title>
        <authorList>
            <person name="Lucas S."/>
            <person name="Copeland A."/>
            <person name="Lapidus A."/>
            <person name="Glavina del Rio T."/>
            <person name="Dalin E."/>
            <person name="Tice H."/>
            <person name="Bruce D."/>
            <person name="Goodwin L."/>
            <person name="Pitluck S."/>
            <person name="Peters L."/>
            <person name="Ovchinnikova G."/>
            <person name="Zeytun A."/>
            <person name="Lu M."/>
            <person name="Kyrpides N."/>
            <person name="Mavromatis K."/>
            <person name="Ivanova N."/>
            <person name="Brettin T."/>
            <person name="Detter J.C."/>
            <person name="Han C."/>
            <person name="Larimer F."/>
            <person name="Land M."/>
            <person name="Hauser L."/>
            <person name="Markowitz V."/>
            <person name="Cheng J.-F."/>
            <person name="Hugenholtz P."/>
            <person name="Woyke T."/>
            <person name="Wu D."/>
            <person name="Spring S."/>
            <person name="Schroeder M."/>
            <person name="Brambilla E."/>
            <person name="Klenk H.-P."/>
            <person name="Eisen J.A."/>
        </authorList>
    </citation>
    <scope>NUCLEOTIDE SEQUENCE [LARGE SCALE GENOMIC DNA]</scope>
    <source>
        <strain evidence="13">ATCC 49306 / DSM 6799 / DCB-1</strain>
    </source>
</reference>
<dbReference type="InterPro" id="IPR011545">
    <property type="entry name" value="DEAD/DEAH_box_helicase_dom"/>
</dbReference>
<dbReference type="InterPro" id="IPR014001">
    <property type="entry name" value="Helicase_ATP-bd"/>
</dbReference>
<dbReference type="InterPro" id="IPR006674">
    <property type="entry name" value="HD_domain"/>
</dbReference>
<dbReference type="SUPFAM" id="SSF52540">
    <property type="entry name" value="P-loop containing nucleoside triphosphate hydrolases"/>
    <property type="match status" value="1"/>
</dbReference>
<dbReference type="AlphaFoldDB" id="I4C1S7"/>
<keyword evidence="5" id="KW-0547">Nucleotide-binding</keyword>
<comment type="similarity">
    <text evidence="2">In the central section; belongs to the CRISPR-associated helicase Cas3 family.</text>
</comment>
<evidence type="ECO:0000259" key="11">
    <source>
        <dbReference type="PROSITE" id="PS51643"/>
    </source>
</evidence>
<keyword evidence="12" id="KW-0255">Endonuclease</keyword>
<sequence>MSDVYLAHSANRFNRVDYLREHLKDVAALAQEFASVFGASAEANVVGLLHDIGKYGSLFQKRLENPRQEKGIDHWSAGAWIALMKFKQQGIAAALAIQGHHVGLQQLDNDTLRTLNLGELQKNHPLELRISEADWEELLTRFHDDSLQLPEPQEIHTSLLENHDLNVAAMLDIRMLFSALVDADFLATEAHFQPAVTGERCFRKRGLALNAERDWNILSLFLDDLSAKSDASLVVKRLRADLLQACIVEASRPPGLFTLTAPTGTGKTLSMLAFALKHALVHGLRRIVVVVPYLSIIEQTVSAYRTVFQFAQDGSNTEHYILEHHSLAGTKQVGEDSRGRDDDMEDESRRMRRLLAENWDAPIVVTTNVQFLESLFANRSAACRKLHRLARSVILFDEVQTFSVDKAIPTLAALSRLVERYDSTVVLSTATQPAFRHLHLAVQKSCKAGWQPKEIVSAELRLFERAKRTTVEWSNHPISWSDLADRLAQERQLLCIVNLKRHALTVYRELKKKSLEGLFHMSTDMCPAHRTEVLKKINMRLNEDKSCRLISTQCVEAGVDIDFPTVFRALGPFDAIAQAAGRCNRKGNFGLRTVHVFLPDDEAYPQDGAYSRAAQVTRMFLNELENSDVDIHSPGMFHEYYCRLYDLLDMESQNRPLKDALNLRDFTKVADLYRIIDSDTINVLVPYDHQTFQKLRNEALASGITRHWIAKARPYTIGMFRPKPDHPLWLYLEAVPLKSRKPSGDWFVYFEARHYSSETGLVVPSELSDCLIA</sequence>
<name>I4C1S7_DESTA</name>
<dbReference type="InterPro" id="IPR038257">
    <property type="entry name" value="CRISPR-assoc_Cas3_HD_sf"/>
</dbReference>
<dbReference type="InterPro" id="IPR054712">
    <property type="entry name" value="Cas3-like_dom"/>
</dbReference>
<keyword evidence="4" id="KW-0479">Metal-binding</keyword>
<evidence type="ECO:0000256" key="3">
    <source>
        <dbReference type="ARBA" id="ARBA00022722"/>
    </source>
</evidence>
<keyword evidence="9" id="KW-0051">Antiviral defense</keyword>
<evidence type="ECO:0000259" key="10">
    <source>
        <dbReference type="PROSITE" id="PS51192"/>
    </source>
</evidence>
<evidence type="ECO:0000256" key="6">
    <source>
        <dbReference type="ARBA" id="ARBA00022801"/>
    </source>
</evidence>
<dbReference type="OrthoDB" id="9810236at2"/>
<dbReference type="Proteomes" id="UP000006055">
    <property type="component" value="Chromosome"/>
</dbReference>
<evidence type="ECO:0000256" key="9">
    <source>
        <dbReference type="ARBA" id="ARBA00023118"/>
    </source>
</evidence>
<dbReference type="PATRIC" id="fig|706587.4.peg.899"/>
<dbReference type="PROSITE" id="PS51643">
    <property type="entry name" value="HD_CAS3"/>
    <property type="match status" value="1"/>
</dbReference>
<dbReference type="Gene3D" id="3.40.50.300">
    <property type="entry name" value="P-loop containing nucleotide triphosphate hydrolases"/>
    <property type="match status" value="2"/>
</dbReference>
<dbReference type="CDD" id="cd09641">
    <property type="entry name" value="Cas3''_I"/>
    <property type="match status" value="1"/>
</dbReference>